<evidence type="ECO:0000256" key="1">
    <source>
        <dbReference type="ARBA" id="ARBA00003283"/>
    </source>
</evidence>
<dbReference type="EMBL" id="ABGD02000024">
    <property type="protein sequence ID" value="EDS10198.1"/>
    <property type="molecule type" value="Genomic_DNA"/>
</dbReference>
<feature type="domain" description="Tyr recombinase" evidence="6">
    <location>
        <begin position="189"/>
        <end position="397"/>
    </location>
</feature>
<dbReference type="AlphaFoldDB" id="B0PE09"/>
<dbReference type="CDD" id="cd01189">
    <property type="entry name" value="INT_ICEBs1_C_like"/>
    <property type="match status" value="1"/>
</dbReference>
<dbReference type="InterPro" id="IPR011010">
    <property type="entry name" value="DNA_brk_join_enz"/>
</dbReference>
<sequence length="437" mass="49897">MLYDYGSIIDWDVKSPFKLKGKYAFRIFLTFEKHDKVVVQQRGGFSTKSQANKARDKTIAELHYGKYVYQPRCKLGEYMDWWLENVVKREHKANTYDSYYYQTKNHIKPTIGSVWLQDLNQSHLTKALSSIASSVSLGVAKQDLVILRSALVFAEVEGLVSVNPAKNYKLPVALRGTPTSATDNKIHIDTSSTLSFDQVIRLLLASVDSPIFMEVLFAVCMGLRKSEIIGIKYSGIDFTRRVLSIRRQLGKDYTKPPEQIDVKQVTRQEINPKTKSSSRELIIPDCVFAAILEKRKWYEAAMRRRSGYFQDLDFVCCSSYGRPRSRAYIFEPFKKLLAKCGLPNVEWRSLRRTHATLLYNNNVSLKAISVALGHATQAVSVEHYIDRRPILIPKAAKNMDEFVNDLLPDWETLFEKRVLTGISNGDIDKGLLKACTL</sequence>
<proteinExistence type="inferred from homology"/>
<dbReference type="Gene3D" id="1.10.443.10">
    <property type="entry name" value="Intergrase catalytic core"/>
    <property type="match status" value="1"/>
</dbReference>
<keyword evidence="5" id="KW-0233">DNA recombination</keyword>
<dbReference type="GO" id="GO:0003677">
    <property type="term" value="F:DNA binding"/>
    <property type="evidence" value="ECO:0007669"/>
    <property type="project" value="UniProtKB-KW"/>
</dbReference>
<comment type="similarity">
    <text evidence="2">Belongs to the 'phage' integrase family.</text>
</comment>
<comment type="caution">
    <text evidence="7">The sequence shown here is derived from an EMBL/GenBank/DDBJ whole genome shotgun (WGS) entry which is preliminary data.</text>
</comment>
<dbReference type="Proteomes" id="UP000003803">
    <property type="component" value="Unassembled WGS sequence"/>
</dbReference>
<dbReference type="GO" id="GO:0006310">
    <property type="term" value="P:DNA recombination"/>
    <property type="evidence" value="ECO:0007669"/>
    <property type="project" value="UniProtKB-KW"/>
</dbReference>
<dbReference type="Gene3D" id="1.10.150.130">
    <property type="match status" value="1"/>
</dbReference>
<evidence type="ECO:0000256" key="5">
    <source>
        <dbReference type="ARBA" id="ARBA00023172"/>
    </source>
</evidence>
<dbReference type="PANTHER" id="PTHR30629">
    <property type="entry name" value="PROPHAGE INTEGRASE"/>
    <property type="match status" value="1"/>
</dbReference>
<organism evidence="7 8">
    <name type="scientific">Anaerotruncus colihominis DSM 17241</name>
    <dbReference type="NCBI Taxonomy" id="445972"/>
    <lineage>
        <taxon>Bacteria</taxon>
        <taxon>Bacillati</taxon>
        <taxon>Bacillota</taxon>
        <taxon>Clostridia</taxon>
        <taxon>Eubacteriales</taxon>
        <taxon>Oscillospiraceae</taxon>
        <taxon>Anaerotruncus</taxon>
    </lineage>
</organism>
<dbReference type="SUPFAM" id="SSF56349">
    <property type="entry name" value="DNA breaking-rejoining enzymes"/>
    <property type="match status" value="1"/>
</dbReference>
<protein>
    <submittedName>
        <fullName evidence="7">Site-specific recombinase, phage integrase family</fullName>
    </submittedName>
</protein>
<keyword evidence="8" id="KW-1185">Reference proteome</keyword>
<dbReference type="RefSeq" id="WP_006875698.1">
    <property type="nucleotide sequence ID" value="NZ_DS544185.1"/>
</dbReference>
<keyword evidence="3" id="KW-0229">DNA integration</keyword>
<evidence type="ECO:0000256" key="3">
    <source>
        <dbReference type="ARBA" id="ARBA00022908"/>
    </source>
</evidence>
<dbReference type="Pfam" id="PF14659">
    <property type="entry name" value="Phage_int_SAM_3"/>
    <property type="match status" value="1"/>
</dbReference>
<reference evidence="7" key="1">
    <citation type="submission" date="2007-11" db="EMBL/GenBank/DDBJ databases">
        <authorList>
            <person name="Fulton L."/>
            <person name="Clifton S."/>
            <person name="Fulton B."/>
            <person name="Xu J."/>
            <person name="Minx P."/>
            <person name="Pepin K.H."/>
            <person name="Johnson M."/>
            <person name="Thiruvilangam P."/>
            <person name="Bhonagiri V."/>
            <person name="Nash W.E."/>
            <person name="Mardis E.R."/>
            <person name="Wilson R.K."/>
        </authorList>
    </citation>
    <scope>NUCLEOTIDE SEQUENCE [LARGE SCALE GENOMIC DNA]</scope>
    <source>
        <strain evidence="7">DSM 17241</strain>
    </source>
</reference>
<dbReference type="eggNOG" id="COG0582">
    <property type="taxonomic scope" value="Bacteria"/>
</dbReference>
<evidence type="ECO:0000259" key="6">
    <source>
        <dbReference type="PROSITE" id="PS51898"/>
    </source>
</evidence>
<dbReference type="GO" id="GO:0015074">
    <property type="term" value="P:DNA integration"/>
    <property type="evidence" value="ECO:0007669"/>
    <property type="project" value="UniProtKB-KW"/>
</dbReference>
<evidence type="ECO:0000256" key="2">
    <source>
        <dbReference type="ARBA" id="ARBA00008857"/>
    </source>
</evidence>
<comment type="function">
    <text evidence="1">Site-specific tyrosine recombinase, which acts by catalyzing the cutting and rejoining of the recombining DNA molecules.</text>
</comment>
<evidence type="ECO:0000313" key="8">
    <source>
        <dbReference type="Proteomes" id="UP000003803"/>
    </source>
</evidence>
<gene>
    <name evidence="7" type="ORF">ANACOL_02794</name>
</gene>
<accession>B0PE09</accession>
<keyword evidence="4" id="KW-0238">DNA-binding</keyword>
<dbReference type="PANTHER" id="PTHR30629:SF2">
    <property type="entry name" value="PROPHAGE INTEGRASE INTS-RELATED"/>
    <property type="match status" value="1"/>
</dbReference>
<evidence type="ECO:0000313" key="7">
    <source>
        <dbReference type="EMBL" id="EDS10198.1"/>
    </source>
</evidence>
<evidence type="ECO:0000256" key="4">
    <source>
        <dbReference type="ARBA" id="ARBA00023125"/>
    </source>
</evidence>
<reference evidence="7" key="2">
    <citation type="submission" date="2013-09" db="EMBL/GenBank/DDBJ databases">
        <title>Draft genome sequence of Anaerotruncus colihominis(DSM 17241).</title>
        <authorList>
            <person name="Sudarsanam P."/>
            <person name="Ley R."/>
            <person name="Guruge J."/>
            <person name="Turnbaugh P.J."/>
            <person name="Mahowald M."/>
            <person name="Liep D."/>
            <person name="Gordon J."/>
        </authorList>
    </citation>
    <scope>NUCLEOTIDE SEQUENCE</scope>
    <source>
        <strain evidence="7">DSM 17241</strain>
    </source>
</reference>
<dbReference type="PROSITE" id="PS51898">
    <property type="entry name" value="TYR_RECOMBINASE"/>
    <property type="match status" value="1"/>
</dbReference>
<dbReference type="InterPro" id="IPR002104">
    <property type="entry name" value="Integrase_catalytic"/>
</dbReference>
<dbReference type="InterPro" id="IPR004107">
    <property type="entry name" value="Integrase_SAM-like_N"/>
</dbReference>
<dbReference type="InterPro" id="IPR013762">
    <property type="entry name" value="Integrase-like_cat_sf"/>
</dbReference>
<name>B0PE09_9FIRM</name>
<dbReference type="InterPro" id="IPR050808">
    <property type="entry name" value="Phage_Integrase"/>
</dbReference>
<dbReference type="Pfam" id="PF00589">
    <property type="entry name" value="Phage_integrase"/>
    <property type="match status" value="1"/>
</dbReference>
<dbReference type="InterPro" id="IPR010998">
    <property type="entry name" value="Integrase_recombinase_N"/>
</dbReference>
<dbReference type="HOGENOM" id="CLU_027562_17_1_9"/>